<reference evidence="2 3" key="1">
    <citation type="submission" date="2016-10" db="EMBL/GenBank/DDBJ databases">
        <authorList>
            <person name="de Groot N.N."/>
        </authorList>
    </citation>
    <scope>NUCLEOTIDE SEQUENCE [LARGE SCALE GENOMIC DNA]</scope>
    <source>
        <strain evidence="2 3">CGMCC 1.7031</strain>
    </source>
</reference>
<keyword evidence="1" id="KW-0812">Transmembrane</keyword>
<name>A0A1G5HJ14_9FLAO</name>
<evidence type="ECO:0000313" key="2">
    <source>
        <dbReference type="EMBL" id="SCY63855.1"/>
    </source>
</evidence>
<protein>
    <recommendedName>
        <fullName evidence="4">DinB superfamily protein</fullName>
    </recommendedName>
</protein>
<keyword evidence="3" id="KW-1185">Reference proteome</keyword>
<dbReference type="STRING" id="490189.SAMN02927903_01869"/>
<keyword evidence="1" id="KW-1133">Transmembrane helix</keyword>
<accession>A0A1G5HJ14</accession>
<evidence type="ECO:0000313" key="3">
    <source>
        <dbReference type="Proteomes" id="UP000199354"/>
    </source>
</evidence>
<dbReference type="EMBL" id="FMVF01000008">
    <property type="protein sequence ID" value="SCY63855.1"/>
    <property type="molecule type" value="Genomic_DNA"/>
</dbReference>
<evidence type="ECO:0008006" key="4">
    <source>
        <dbReference type="Google" id="ProtNLM"/>
    </source>
</evidence>
<dbReference type="AlphaFoldDB" id="A0A1G5HJ14"/>
<feature type="transmembrane region" description="Helical" evidence="1">
    <location>
        <begin position="186"/>
        <end position="206"/>
    </location>
</feature>
<organism evidence="2 3">
    <name type="scientific">Flavobacterium caeni</name>
    <dbReference type="NCBI Taxonomy" id="490189"/>
    <lineage>
        <taxon>Bacteria</taxon>
        <taxon>Pseudomonadati</taxon>
        <taxon>Bacteroidota</taxon>
        <taxon>Flavobacteriia</taxon>
        <taxon>Flavobacteriales</taxon>
        <taxon>Flavobacteriaceae</taxon>
        <taxon>Flavobacterium</taxon>
    </lineage>
</organism>
<gene>
    <name evidence="2" type="ORF">SAMN02927903_01869</name>
</gene>
<dbReference type="Proteomes" id="UP000199354">
    <property type="component" value="Unassembled WGS sequence"/>
</dbReference>
<evidence type="ECO:0000256" key="1">
    <source>
        <dbReference type="SAM" id="Phobius"/>
    </source>
</evidence>
<keyword evidence="1" id="KW-0472">Membrane</keyword>
<sequence>MDQPTRQVFSANFDAGLQMLSHAVRICPDGLWQQHGRFYHLAYHTVIFADYYLTHPVRDFAPMPPYQLADPDDLPETAVDDVLPESAISRNQLLAFIEHIQKKNREFWAKDVDFEKRWIETDEIALHGLCPRACPAVFGNRNNVLQPAPPPASRRATQPIVTATRPDALRLGCRAPIKKPIGLRRVFIAISGKIYFALALASAMMAEVS</sequence>
<proteinExistence type="predicted"/>